<dbReference type="EMBL" id="JACDXX010000017">
    <property type="protein sequence ID" value="MCB5411493.1"/>
    <property type="molecule type" value="Genomic_DNA"/>
</dbReference>
<sequence>MFHYRTHISPKVLPPKSPVLKRAIVTEEQYASMMAKSAGQENAAMRRATKGQPARKAVSRELMERAAEAISENGSTTAQIQAALGVARCSAIAAIHMLSEAGRINGHRAGHVVTYSRAARASDTVAIASEGAA</sequence>
<reference evidence="1 2" key="1">
    <citation type="submission" date="2020-07" db="EMBL/GenBank/DDBJ databases">
        <title>Pseudogemmobacter sp. nov., isolated from poultry manure in Taiwan.</title>
        <authorList>
            <person name="Lin S.-Y."/>
            <person name="Tang Y.-S."/>
            <person name="Young C.-C."/>
        </authorList>
    </citation>
    <scope>NUCLEOTIDE SEQUENCE [LARGE SCALE GENOMIC DNA]</scope>
    <source>
        <strain evidence="1 2">CC-YST710</strain>
    </source>
</reference>
<keyword evidence="2" id="KW-1185">Reference proteome</keyword>
<evidence type="ECO:0000313" key="2">
    <source>
        <dbReference type="Proteomes" id="UP001198571"/>
    </source>
</evidence>
<proteinExistence type="predicted"/>
<gene>
    <name evidence="1" type="ORF">H0485_15995</name>
</gene>
<comment type="caution">
    <text evidence="1">The sequence shown here is derived from an EMBL/GenBank/DDBJ whole genome shotgun (WGS) entry which is preliminary data.</text>
</comment>
<name>A0ABS8CQM6_9RHOB</name>
<protein>
    <submittedName>
        <fullName evidence="1">Uncharacterized protein</fullName>
    </submittedName>
</protein>
<dbReference type="Proteomes" id="UP001198571">
    <property type="component" value="Unassembled WGS sequence"/>
</dbReference>
<dbReference type="RefSeq" id="WP_226936965.1">
    <property type="nucleotide sequence ID" value="NZ_JACDXX010000017.1"/>
</dbReference>
<evidence type="ECO:0000313" key="1">
    <source>
        <dbReference type="EMBL" id="MCB5411493.1"/>
    </source>
</evidence>
<organism evidence="1 2">
    <name type="scientific">Pseudogemmobacter faecipullorum</name>
    <dbReference type="NCBI Taxonomy" id="2755041"/>
    <lineage>
        <taxon>Bacteria</taxon>
        <taxon>Pseudomonadati</taxon>
        <taxon>Pseudomonadota</taxon>
        <taxon>Alphaproteobacteria</taxon>
        <taxon>Rhodobacterales</taxon>
        <taxon>Paracoccaceae</taxon>
        <taxon>Pseudogemmobacter</taxon>
    </lineage>
</organism>
<accession>A0ABS8CQM6</accession>